<dbReference type="GO" id="GO:0005829">
    <property type="term" value="C:cytosol"/>
    <property type="evidence" value="ECO:0007669"/>
    <property type="project" value="TreeGrafter"/>
</dbReference>
<evidence type="ECO:0000256" key="6">
    <source>
        <dbReference type="ARBA" id="ARBA00022917"/>
    </source>
</evidence>
<dbReference type="Proteomes" id="UP000263273">
    <property type="component" value="Unassembled WGS sequence"/>
</dbReference>
<keyword evidence="4" id="KW-0547">Nucleotide-binding</keyword>
<dbReference type="EC" id="6.1.1.14" evidence="2"/>
<gene>
    <name evidence="9" type="ORF">DDZ44_07670</name>
</gene>
<protein>
    <recommendedName>
        <fullName evidence="2">glycine--tRNA ligase</fullName>
        <ecNumber evidence="2">6.1.1.14</ecNumber>
    </recommendedName>
</protein>
<keyword evidence="7" id="KW-0030">Aminoacyl-tRNA synthetase</keyword>
<dbReference type="Pfam" id="PF02092">
    <property type="entry name" value="tRNA_synt_2f"/>
    <property type="match status" value="1"/>
</dbReference>
<evidence type="ECO:0000256" key="4">
    <source>
        <dbReference type="ARBA" id="ARBA00022741"/>
    </source>
</evidence>
<dbReference type="GO" id="GO:0006426">
    <property type="term" value="P:glycyl-tRNA aminoacylation"/>
    <property type="evidence" value="ECO:0007669"/>
    <property type="project" value="InterPro"/>
</dbReference>
<dbReference type="EMBL" id="DNZF01000168">
    <property type="protein sequence ID" value="HBK53796.1"/>
    <property type="molecule type" value="Genomic_DNA"/>
</dbReference>
<comment type="similarity">
    <text evidence="1">Belongs to the class-II aminoacyl-tRNA synthetase family.</text>
</comment>
<dbReference type="InterPro" id="IPR006194">
    <property type="entry name" value="Gly-tRNA-synth_heterodimer"/>
</dbReference>
<organism evidence="9 10">
    <name type="scientific">Syntrophomonas wolfei</name>
    <dbReference type="NCBI Taxonomy" id="863"/>
    <lineage>
        <taxon>Bacteria</taxon>
        <taxon>Bacillati</taxon>
        <taxon>Bacillota</taxon>
        <taxon>Clostridia</taxon>
        <taxon>Eubacteriales</taxon>
        <taxon>Syntrophomonadaceae</taxon>
        <taxon>Syntrophomonas</taxon>
    </lineage>
</organism>
<dbReference type="InterPro" id="IPR015944">
    <property type="entry name" value="Gly-tRNA-synth_bsu"/>
</dbReference>
<keyword evidence="5" id="KW-0067">ATP-binding</keyword>
<evidence type="ECO:0000256" key="3">
    <source>
        <dbReference type="ARBA" id="ARBA00022598"/>
    </source>
</evidence>
<keyword evidence="6" id="KW-0648">Protein biosynthesis</keyword>
<evidence type="ECO:0000256" key="8">
    <source>
        <dbReference type="ARBA" id="ARBA00047937"/>
    </source>
</evidence>
<proteinExistence type="inferred from homology"/>
<evidence type="ECO:0000313" key="10">
    <source>
        <dbReference type="Proteomes" id="UP000263273"/>
    </source>
</evidence>
<dbReference type="PANTHER" id="PTHR30075:SF2">
    <property type="entry name" value="GLYCINE--TRNA LIGASE, CHLOROPLASTIC_MITOCHONDRIAL 2"/>
    <property type="match status" value="1"/>
</dbReference>
<evidence type="ECO:0000256" key="7">
    <source>
        <dbReference type="ARBA" id="ARBA00023146"/>
    </source>
</evidence>
<evidence type="ECO:0000313" key="9">
    <source>
        <dbReference type="EMBL" id="HBK53796.1"/>
    </source>
</evidence>
<dbReference type="AlphaFoldDB" id="A0A354YYK2"/>
<sequence>AIKKEKGQAAEQILPGLLLKVIHSLSFPKSMTWSYYQTRFARPIRWLLAILGDKNLEFNIENIKSA</sequence>
<reference evidence="9 10" key="1">
    <citation type="journal article" date="2018" name="Nat. Biotechnol.">
        <title>A standardized bacterial taxonomy based on genome phylogeny substantially revises the tree of life.</title>
        <authorList>
            <person name="Parks D.H."/>
            <person name="Chuvochina M."/>
            <person name="Waite D.W."/>
            <person name="Rinke C."/>
            <person name="Skarshewski A."/>
            <person name="Chaumeil P.A."/>
            <person name="Hugenholtz P."/>
        </authorList>
    </citation>
    <scope>NUCLEOTIDE SEQUENCE [LARGE SCALE GENOMIC DNA]</scope>
    <source>
        <strain evidence="9">UBA10948</strain>
    </source>
</reference>
<feature type="non-terminal residue" evidence="9">
    <location>
        <position position="66"/>
    </location>
</feature>
<comment type="catalytic activity">
    <reaction evidence="8">
        <text>tRNA(Gly) + glycine + ATP = glycyl-tRNA(Gly) + AMP + diphosphate</text>
        <dbReference type="Rhea" id="RHEA:16013"/>
        <dbReference type="Rhea" id="RHEA-COMP:9664"/>
        <dbReference type="Rhea" id="RHEA-COMP:9683"/>
        <dbReference type="ChEBI" id="CHEBI:30616"/>
        <dbReference type="ChEBI" id="CHEBI:33019"/>
        <dbReference type="ChEBI" id="CHEBI:57305"/>
        <dbReference type="ChEBI" id="CHEBI:78442"/>
        <dbReference type="ChEBI" id="CHEBI:78522"/>
        <dbReference type="ChEBI" id="CHEBI:456215"/>
        <dbReference type="EC" id="6.1.1.14"/>
    </reaction>
</comment>
<dbReference type="GO" id="GO:0005524">
    <property type="term" value="F:ATP binding"/>
    <property type="evidence" value="ECO:0007669"/>
    <property type="project" value="UniProtKB-KW"/>
</dbReference>
<dbReference type="GO" id="GO:0004820">
    <property type="term" value="F:glycine-tRNA ligase activity"/>
    <property type="evidence" value="ECO:0007669"/>
    <property type="project" value="UniProtKB-EC"/>
</dbReference>
<feature type="non-terminal residue" evidence="9">
    <location>
        <position position="1"/>
    </location>
</feature>
<comment type="caution">
    <text evidence="9">The sequence shown here is derived from an EMBL/GenBank/DDBJ whole genome shotgun (WGS) entry which is preliminary data.</text>
</comment>
<dbReference type="PANTHER" id="PTHR30075">
    <property type="entry name" value="GLYCYL-TRNA SYNTHETASE"/>
    <property type="match status" value="1"/>
</dbReference>
<accession>A0A354YYK2</accession>
<evidence type="ECO:0000256" key="2">
    <source>
        <dbReference type="ARBA" id="ARBA00012829"/>
    </source>
</evidence>
<keyword evidence="3" id="KW-0436">Ligase</keyword>
<evidence type="ECO:0000256" key="5">
    <source>
        <dbReference type="ARBA" id="ARBA00022840"/>
    </source>
</evidence>
<evidence type="ECO:0000256" key="1">
    <source>
        <dbReference type="ARBA" id="ARBA00008226"/>
    </source>
</evidence>
<name>A0A354YYK2_9FIRM</name>